<evidence type="ECO:0000256" key="9">
    <source>
        <dbReference type="ARBA" id="ARBA00023012"/>
    </source>
</evidence>
<evidence type="ECO:0000259" key="13">
    <source>
        <dbReference type="PROSITE" id="PS50885"/>
    </source>
</evidence>
<feature type="transmembrane region" description="Helical" evidence="11">
    <location>
        <begin position="60"/>
        <end position="83"/>
    </location>
</feature>
<dbReference type="InterPro" id="IPR003661">
    <property type="entry name" value="HisK_dim/P_dom"/>
</dbReference>
<comment type="catalytic activity">
    <reaction evidence="1">
        <text>ATP + protein L-histidine = ADP + protein N-phospho-L-histidine.</text>
        <dbReference type="EC" id="2.7.13.3"/>
    </reaction>
</comment>
<dbReference type="SUPFAM" id="SSF47384">
    <property type="entry name" value="Homodimeric domain of signal transducing histidine kinase"/>
    <property type="match status" value="1"/>
</dbReference>
<keyword evidence="10 11" id="KW-0472">Membrane</keyword>
<evidence type="ECO:0000313" key="15">
    <source>
        <dbReference type="Proteomes" id="UP000482960"/>
    </source>
</evidence>
<dbReference type="PROSITE" id="PS50885">
    <property type="entry name" value="HAMP"/>
    <property type="match status" value="1"/>
</dbReference>
<dbReference type="EMBL" id="BLPG01000001">
    <property type="protein sequence ID" value="GFJ86524.1"/>
    <property type="molecule type" value="Genomic_DNA"/>
</dbReference>
<keyword evidence="15" id="KW-1185">Reference proteome</keyword>
<evidence type="ECO:0000256" key="11">
    <source>
        <dbReference type="SAM" id="Phobius"/>
    </source>
</evidence>
<dbReference type="SMART" id="SM00388">
    <property type="entry name" value="HisKA"/>
    <property type="match status" value="1"/>
</dbReference>
<evidence type="ECO:0000259" key="12">
    <source>
        <dbReference type="PROSITE" id="PS50109"/>
    </source>
</evidence>
<dbReference type="InterPro" id="IPR036890">
    <property type="entry name" value="HATPase_C_sf"/>
</dbReference>
<accession>A0A6V8KRQ4</accession>
<dbReference type="CDD" id="cd00082">
    <property type="entry name" value="HisKA"/>
    <property type="match status" value="1"/>
</dbReference>
<dbReference type="AlphaFoldDB" id="A0A6V8KRQ4"/>
<organism evidence="14 15">
    <name type="scientific">Phytohabitans rumicis</name>
    <dbReference type="NCBI Taxonomy" id="1076125"/>
    <lineage>
        <taxon>Bacteria</taxon>
        <taxon>Bacillati</taxon>
        <taxon>Actinomycetota</taxon>
        <taxon>Actinomycetes</taxon>
        <taxon>Micromonosporales</taxon>
        <taxon>Micromonosporaceae</taxon>
    </lineage>
</organism>
<dbReference type="SUPFAM" id="SSF158472">
    <property type="entry name" value="HAMP domain-like"/>
    <property type="match status" value="1"/>
</dbReference>
<dbReference type="PANTHER" id="PTHR45436">
    <property type="entry name" value="SENSOR HISTIDINE KINASE YKOH"/>
    <property type="match status" value="1"/>
</dbReference>
<sequence length="368" mass="39441">MARRSLRTRLTLLYVVPFFLSGAILVTIPVLQTSSTEPAGGQAPLPRPAAPTDTERLTPILVGAAIGLVVMVLVSVVLGWLIAGRFLRPLRSIIATARDISASNLHRRLGRTGRGDEFTELAQTLDDLFERLEAAFASQRRFVANASHELRTPLTAERTLLQVALADPDANTETLRAMCRDLLALGEAQERLIDSLLTLASSEQGIERREPLDLATITGNVVSTRRERARHRGIRVDAFLAKAPAAGDPQLVESLVANLVDNALRHNAQGGRVELVTAATAGRATLTVRNTGPVVPPGEVDRLFQPFQRLGGQRIGHADGHGLGLAIVRAIAGAHGATLGARARPEGGLDIDVTFPEPAARWPARHQG</sequence>
<dbReference type="SMART" id="SM00387">
    <property type="entry name" value="HATPase_c"/>
    <property type="match status" value="1"/>
</dbReference>
<dbReference type="EC" id="2.7.13.3" evidence="3"/>
<dbReference type="Pfam" id="PF00512">
    <property type="entry name" value="HisKA"/>
    <property type="match status" value="1"/>
</dbReference>
<evidence type="ECO:0000256" key="2">
    <source>
        <dbReference type="ARBA" id="ARBA00004236"/>
    </source>
</evidence>
<dbReference type="SMART" id="SM00304">
    <property type="entry name" value="HAMP"/>
    <property type="match status" value="1"/>
</dbReference>
<evidence type="ECO:0000256" key="8">
    <source>
        <dbReference type="ARBA" id="ARBA00022989"/>
    </source>
</evidence>
<keyword evidence="5" id="KW-0808">Transferase</keyword>
<keyword evidence="8 11" id="KW-1133">Transmembrane helix</keyword>
<dbReference type="GO" id="GO:0005886">
    <property type="term" value="C:plasma membrane"/>
    <property type="evidence" value="ECO:0007669"/>
    <property type="project" value="UniProtKB-SubCell"/>
</dbReference>
<evidence type="ECO:0000256" key="10">
    <source>
        <dbReference type="ARBA" id="ARBA00023136"/>
    </source>
</evidence>
<dbReference type="PANTHER" id="PTHR45436:SF5">
    <property type="entry name" value="SENSOR HISTIDINE KINASE TRCS"/>
    <property type="match status" value="1"/>
</dbReference>
<feature type="domain" description="HAMP" evidence="13">
    <location>
        <begin position="84"/>
        <end position="137"/>
    </location>
</feature>
<dbReference type="InterPro" id="IPR036097">
    <property type="entry name" value="HisK_dim/P_sf"/>
</dbReference>
<dbReference type="Pfam" id="PF02518">
    <property type="entry name" value="HATPase_c"/>
    <property type="match status" value="1"/>
</dbReference>
<dbReference type="InterPro" id="IPR004358">
    <property type="entry name" value="Sig_transdc_His_kin-like_C"/>
</dbReference>
<keyword evidence="6 11" id="KW-0812">Transmembrane</keyword>
<name>A0A6V8KRQ4_9ACTN</name>
<dbReference type="Gene3D" id="1.10.287.130">
    <property type="match status" value="1"/>
</dbReference>
<evidence type="ECO:0000313" key="14">
    <source>
        <dbReference type="EMBL" id="GFJ86524.1"/>
    </source>
</evidence>
<reference evidence="14 15" key="1">
    <citation type="submission" date="2020-03" db="EMBL/GenBank/DDBJ databases">
        <title>Whole genome shotgun sequence of Phytohabitans rumicis NBRC 108638.</title>
        <authorList>
            <person name="Komaki H."/>
            <person name="Tamura T."/>
        </authorList>
    </citation>
    <scope>NUCLEOTIDE SEQUENCE [LARGE SCALE GENOMIC DNA]</scope>
    <source>
        <strain evidence="14 15">NBRC 108638</strain>
    </source>
</reference>
<evidence type="ECO:0000256" key="1">
    <source>
        <dbReference type="ARBA" id="ARBA00000085"/>
    </source>
</evidence>
<protein>
    <recommendedName>
        <fullName evidence="3">histidine kinase</fullName>
        <ecNumber evidence="3">2.7.13.3</ecNumber>
    </recommendedName>
</protein>
<reference evidence="14 15" key="2">
    <citation type="submission" date="2020-03" db="EMBL/GenBank/DDBJ databases">
        <authorList>
            <person name="Ichikawa N."/>
            <person name="Kimura A."/>
            <person name="Kitahashi Y."/>
            <person name="Uohara A."/>
        </authorList>
    </citation>
    <scope>NUCLEOTIDE SEQUENCE [LARGE SCALE GENOMIC DNA]</scope>
    <source>
        <strain evidence="14 15">NBRC 108638</strain>
    </source>
</reference>
<dbReference type="InterPro" id="IPR003660">
    <property type="entry name" value="HAMP_dom"/>
</dbReference>
<evidence type="ECO:0000256" key="6">
    <source>
        <dbReference type="ARBA" id="ARBA00022692"/>
    </source>
</evidence>
<keyword evidence="9" id="KW-0902">Two-component regulatory system</keyword>
<proteinExistence type="predicted"/>
<dbReference type="InterPro" id="IPR003594">
    <property type="entry name" value="HATPase_dom"/>
</dbReference>
<comment type="subcellular location">
    <subcellularLocation>
        <location evidence="2">Cell membrane</location>
    </subcellularLocation>
</comment>
<evidence type="ECO:0000256" key="7">
    <source>
        <dbReference type="ARBA" id="ARBA00022777"/>
    </source>
</evidence>
<dbReference type="InterPro" id="IPR005467">
    <property type="entry name" value="His_kinase_dom"/>
</dbReference>
<dbReference type="Proteomes" id="UP000482960">
    <property type="component" value="Unassembled WGS sequence"/>
</dbReference>
<dbReference type="RefSeq" id="WP_173073045.1">
    <property type="nucleotide sequence ID" value="NZ_BAABJB010000008.1"/>
</dbReference>
<dbReference type="SUPFAM" id="SSF55874">
    <property type="entry name" value="ATPase domain of HSP90 chaperone/DNA topoisomerase II/histidine kinase"/>
    <property type="match status" value="1"/>
</dbReference>
<keyword evidence="4" id="KW-0597">Phosphoprotein</keyword>
<gene>
    <name evidence="14" type="ORF">Prum_001660</name>
</gene>
<dbReference type="Gene3D" id="3.30.565.10">
    <property type="entry name" value="Histidine kinase-like ATPase, C-terminal domain"/>
    <property type="match status" value="1"/>
</dbReference>
<feature type="transmembrane region" description="Helical" evidence="11">
    <location>
        <begin position="12"/>
        <end position="31"/>
    </location>
</feature>
<keyword evidence="7 14" id="KW-0418">Kinase</keyword>
<dbReference type="PROSITE" id="PS50109">
    <property type="entry name" value="HIS_KIN"/>
    <property type="match status" value="1"/>
</dbReference>
<dbReference type="CDD" id="cd06225">
    <property type="entry name" value="HAMP"/>
    <property type="match status" value="1"/>
</dbReference>
<evidence type="ECO:0000256" key="5">
    <source>
        <dbReference type="ARBA" id="ARBA00022679"/>
    </source>
</evidence>
<dbReference type="InterPro" id="IPR050428">
    <property type="entry name" value="TCS_sensor_his_kinase"/>
</dbReference>
<comment type="caution">
    <text evidence="14">The sequence shown here is derived from an EMBL/GenBank/DDBJ whole genome shotgun (WGS) entry which is preliminary data.</text>
</comment>
<evidence type="ECO:0000256" key="3">
    <source>
        <dbReference type="ARBA" id="ARBA00012438"/>
    </source>
</evidence>
<dbReference type="PRINTS" id="PR00344">
    <property type="entry name" value="BCTRLSENSOR"/>
</dbReference>
<feature type="domain" description="Histidine kinase" evidence="12">
    <location>
        <begin position="145"/>
        <end position="359"/>
    </location>
</feature>
<dbReference type="GO" id="GO:0000155">
    <property type="term" value="F:phosphorelay sensor kinase activity"/>
    <property type="evidence" value="ECO:0007669"/>
    <property type="project" value="InterPro"/>
</dbReference>
<evidence type="ECO:0000256" key="4">
    <source>
        <dbReference type="ARBA" id="ARBA00022553"/>
    </source>
</evidence>
<dbReference type="Gene3D" id="6.10.340.10">
    <property type="match status" value="1"/>
</dbReference>
<dbReference type="Pfam" id="PF00672">
    <property type="entry name" value="HAMP"/>
    <property type="match status" value="1"/>
</dbReference>